<dbReference type="AlphaFoldDB" id="A0A4R3IDU4"/>
<dbReference type="RefSeq" id="WP_132699081.1">
    <property type="nucleotide sequence ID" value="NZ_SLZR01000001.1"/>
</dbReference>
<keyword evidence="2" id="KW-1185">Reference proteome</keyword>
<dbReference type="Proteomes" id="UP000295793">
    <property type="component" value="Unassembled WGS sequence"/>
</dbReference>
<comment type="caution">
    <text evidence="1">The sequence shown here is derived from an EMBL/GenBank/DDBJ whole genome shotgun (WGS) entry which is preliminary data.</text>
</comment>
<proteinExistence type="predicted"/>
<gene>
    <name evidence="1" type="ORF">BCF53_101260</name>
</gene>
<protein>
    <submittedName>
        <fullName evidence="1">Uncharacterized protein (DUF2164 family)</fullName>
    </submittedName>
</protein>
<dbReference type="EMBL" id="SLZR01000001">
    <property type="protein sequence ID" value="TCS43917.1"/>
    <property type="molecule type" value="Genomic_DNA"/>
</dbReference>
<dbReference type="OrthoDB" id="6629495at2"/>
<evidence type="ECO:0000313" key="1">
    <source>
        <dbReference type="EMBL" id="TCS43917.1"/>
    </source>
</evidence>
<dbReference type="Pfam" id="PF09932">
    <property type="entry name" value="DUF2164"/>
    <property type="match status" value="1"/>
</dbReference>
<accession>A0A4R3IDU4</accession>
<evidence type="ECO:0000313" key="2">
    <source>
        <dbReference type="Proteomes" id="UP000295793"/>
    </source>
</evidence>
<sequence>MPEIKFTTDEKAQIVKKVQLYFSEELDQTIGQFDAEFLIDFFAEEVGAYFYNKGIYDAQQVVEERIEQMKDAFYDIEMPTTFRK</sequence>
<reference evidence="1 2" key="1">
    <citation type="submission" date="2019-03" db="EMBL/GenBank/DDBJ databases">
        <title>Genomic Encyclopedia of Archaeal and Bacterial Type Strains, Phase II (KMG-II): from individual species to whole genera.</title>
        <authorList>
            <person name="Goeker M."/>
        </authorList>
    </citation>
    <scope>NUCLEOTIDE SEQUENCE [LARGE SCALE GENOMIC DNA]</scope>
    <source>
        <strain evidence="1 2">DSM 15388</strain>
    </source>
</reference>
<dbReference type="InterPro" id="IPR018680">
    <property type="entry name" value="DUF2164"/>
</dbReference>
<organism evidence="1 2">
    <name type="scientific">Reinekea marinisedimentorum</name>
    <dbReference type="NCBI Taxonomy" id="230495"/>
    <lineage>
        <taxon>Bacteria</taxon>
        <taxon>Pseudomonadati</taxon>
        <taxon>Pseudomonadota</taxon>
        <taxon>Gammaproteobacteria</taxon>
        <taxon>Oceanospirillales</taxon>
        <taxon>Saccharospirillaceae</taxon>
        <taxon>Reinekea</taxon>
    </lineage>
</organism>
<name>A0A4R3IDU4_9GAMM</name>